<organism evidence="2 3">
    <name type="scientific">Porphyromonas gulae</name>
    <dbReference type="NCBI Taxonomy" id="111105"/>
    <lineage>
        <taxon>Bacteria</taxon>
        <taxon>Pseudomonadati</taxon>
        <taxon>Bacteroidota</taxon>
        <taxon>Bacteroidia</taxon>
        <taxon>Bacteroidales</taxon>
        <taxon>Porphyromonadaceae</taxon>
        <taxon>Porphyromonas</taxon>
    </lineage>
</organism>
<evidence type="ECO:0000313" key="2">
    <source>
        <dbReference type="EMBL" id="KGN95230.1"/>
    </source>
</evidence>
<evidence type="ECO:0000313" key="3">
    <source>
        <dbReference type="Proteomes" id="UP000030146"/>
    </source>
</evidence>
<gene>
    <name evidence="2" type="ORF">HR15_00085</name>
</gene>
<dbReference type="EMBL" id="JRAK01000004">
    <property type="protein sequence ID" value="KGN95230.1"/>
    <property type="molecule type" value="Genomic_DNA"/>
</dbReference>
<protein>
    <submittedName>
        <fullName evidence="2">Uncharacterized protein</fullName>
    </submittedName>
</protein>
<feature type="transmembrane region" description="Helical" evidence="1">
    <location>
        <begin position="6"/>
        <end position="29"/>
    </location>
</feature>
<name>A0A0A2FYP5_9PORP</name>
<keyword evidence="1" id="KW-1133">Transmembrane helix</keyword>
<dbReference type="AlphaFoldDB" id="A0A0A2FYP5"/>
<evidence type="ECO:0000256" key="1">
    <source>
        <dbReference type="SAM" id="Phobius"/>
    </source>
</evidence>
<keyword evidence="1" id="KW-0472">Membrane</keyword>
<proteinExistence type="predicted"/>
<comment type="caution">
    <text evidence="2">The sequence shown here is derived from an EMBL/GenBank/DDBJ whole genome shotgun (WGS) entry which is preliminary data.</text>
</comment>
<dbReference type="Proteomes" id="UP000030146">
    <property type="component" value="Unassembled WGS sequence"/>
</dbReference>
<accession>A0A0A2FYP5</accession>
<keyword evidence="1" id="KW-0812">Transmembrane</keyword>
<sequence length="61" mass="6954">MSSAEIRLLLGIKFLVILESFCFVGVLYIEQKSTIKPLLINMKTQNLDGVSLTEHIFQKNK</sequence>
<reference evidence="2 3" key="1">
    <citation type="submission" date="2014-08" db="EMBL/GenBank/DDBJ databases">
        <title>Porphyromonas gulae strain:COT-052_OH3439 Genome sequencing.</title>
        <authorList>
            <person name="Wallis C."/>
            <person name="Deusch O."/>
            <person name="O'Flynn C."/>
            <person name="Davis I."/>
            <person name="Jospin G."/>
            <person name="Darling A.E."/>
            <person name="Coil D.A."/>
            <person name="Alexiev A."/>
            <person name="Horsfall A."/>
            <person name="Kirkwood N."/>
            <person name="Harris S."/>
            <person name="Eisen J.A."/>
        </authorList>
    </citation>
    <scope>NUCLEOTIDE SEQUENCE [LARGE SCALE GENOMIC DNA]</scope>
    <source>
        <strain evidence="3">COT-052 OH3439</strain>
    </source>
</reference>
<keyword evidence="3" id="KW-1185">Reference proteome</keyword>